<name>A0A0N1KHN2_9GAMM</name>
<dbReference type="EMBL" id="LGAA01000018">
    <property type="protein sequence ID" value="KPD02604.1"/>
    <property type="molecule type" value="Genomic_DNA"/>
</dbReference>
<organism evidence="1 2">
    <name type="scientific">Moellerella wisconsensis ATCC 35017</name>
    <dbReference type="NCBI Taxonomy" id="1354267"/>
    <lineage>
        <taxon>Bacteria</taxon>
        <taxon>Pseudomonadati</taxon>
        <taxon>Pseudomonadota</taxon>
        <taxon>Gammaproteobacteria</taxon>
        <taxon>Enterobacterales</taxon>
        <taxon>Morganellaceae</taxon>
        <taxon>Moellerella</taxon>
    </lineage>
</organism>
<reference evidence="1 2" key="1">
    <citation type="submission" date="2015-07" db="EMBL/GenBank/DDBJ databases">
        <title>ATOL: Assembling a taxonomically balanced genome-scale reconstruction of the evolutionary history of the Enterobacteriaceae.</title>
        <authorList>
            <person name="Plunkett G.III."/>
            <person name="Neeno-Eckwall E.C."/>
            <person name="Glasner J.D."/>
            <person name="Perna N.T."/>
        </authorList>
    </citation>
    <scope>NUCLEOTIDE SEQUENCE [LARGE SCALE GENOMIC DNA]</scope>
    <source>
        <strain evidence="1 2">ATCC 35017</strain>
    </source>
</reference>
<dbReference type="AlphaFoldDB" id="A0A0N1KHN2"/>
<protein>
    <submittedName>
        <fullName evidence="1">Uncharacterized protein</fullName>
    </submittedName>
</protein>
<proteinExistence type="predicted"/>
<dbReference type="OrthoDB" id="6455588at2"/>
<gene>
    <name evidence="1" type="ORF">M992_1759</name>
</gene>
<dbReference type="Proteomes" id="UP000053226">
    <property type="component" value="Unassembled WGS sequence"/>
</dbReference>
<comment type="caution">
    <text evidence="1">The sequence shown here is derived from an EMBL/GenBank/DDBJ whole genome shotgun (WGS) entry which is preliminary data.</text>
</comment>
<keyword evidence="2" id="KW-1185">Reference proteome</keyword>
<sequence length="75" mass="8496">MVNSRLIALVGNYMDYWFISFKVRSRNGDTYVGQKIFEAVQGTTPHNALEAAIKDVADFNQADLNTVRILAFNRV</sequence>
<evidence type="ECO:0000313" key="2">
    <source>
        <dbReference type="Proteomes" id="UP000053226"/>
    </source>
</evidence>
<evidence type="ECO:0000313" key="1">
    <source>
        <dbReference type="EMBL" id="KPD02604.1"/>
    </source>
</evidence>
<accession>A0A0N1KHN2</accession>